<protein>
    <submittedName>
        <fullName evidence="4">Uncharacterized protein LOC106079936 isoform X1</fullName>
    </submittedName>
</protein>
<organism evidence="3 4">
    <name type="scientific">Biomphalaria glabrata</name>
    <name type="common">Bloodfluke planorb</name>
    <name type="synonym">Freshwater snail</name>
    <dbReference type="NCBI Taxonomy" id="6526"/>
    <lineage>
        <taxon>Eukaryota</taxon>
        <taxon>Metazoa</taxon>
        <taxon>Spiralia</taxon>
        <taxon>Lophotrochozoa</taxon>
        <taxon>Mollusca</taxon>
        <taxon>Gastropoda</taxon>
        <taxon>Heterobranchia</taxon>
        <taxon>Euthyneura</taxon>
        <taxon>Panpulmonata</taxon>
        <taxon>Hygrophila</taxon>
        <taxon>Lymnaeoidea</taxon>
        <taxon>Planorbidae</taxon>
        <taxon>Biomphalaria</taxon>
    </lineage>
</organism>
<gene>
    <name evidence="4" type="primary">LOC106079936</name>
</gene>
<dbReference type="Proteomes" id="UP001165740">
    <property type="component" value="Chromosome 14"/>
</dbReference>
<accession>A0A9W2YVK2</accession>
<reference evidence="4" key="1">
    <citation type="submission" date="2025-08" db="UniProtKB">
        <authorList>
            <consortium name="RefSeq"/>
        </authorList>
    </citation>
    <scope>IDENTIFICATION</scope>
</reference>
<evidence type="ECO:0000256" key="1">
    <source>
        <dbReference type="SAM" id="Phobius"/>
    </source>
</evidence>
<dbReference type="GeneID" id="106079936"/>
<keyword evidence="1" id="KW-0812">Transmembrane</keyword>
<evidence type="ECO:0000313" key="3">
    <source>
        <dbReference type="Proteomes" id="UP001165740"/>
    </source>
</evidence>
<feature type="chain" id="PRO_5040965593" evidence="2">
    <location>
        <begin position="26"/>
        <end position="448"/>
    </location>
</feature>
<name>A0A9W2YVK2_BIOGL</name>
<keyword evidence="1" id="KW-1133">Transmembrane helix</keyword>
<feature type="transmembrane region" description="Helical" evidence="1">
    <location>
        <begin position="288"/>
        <end position="309"/>
    </location>
</feature>
<dbReference type="OrthoDB" id="10325525at2759"/>
<proteinExistence type="predicted"/>
<keyword evidence="1" id="KW-0472">Membrane</keyword>
<evidence type="ECO:0000256" key="2">
    <source>
        <dbReference type="SAM" id="SignalP"/>
    </source>
</evidence>
<sequence>MFLRLTVIFLHLVLMQMLIMDFTNSLTNSITCEINVETKTVKLIVNYTGFAYVIKKDKQVIVSYEGNNCSFPADYKNITRSDCDLARNKYEISITILQRNTYFTPFGKWELEVADKNRVFLKESHCYLYMYAKDKYINCTVQEGHCSSISVACNIEKIYPEAVCRFWISKEEMPQTNVTYNHTLLDGEVPYYSTDCFINIKRTDIPNDHTKCSLKVAVSPNISDSKDNNTQINAENTVPVNMSDTLCQYGLTQKEILLSTNKVLTTTNTNNITTRDVPPSKIHDDHSIHYTTIIVLSIVSSFLTLYLFIHCFKRNLQAQVNLKHKLISSKHTIQTEDLDNSDIYSFNILQHRKPKDDYCTIDRLSYCKNLTASKQSTRTALDFDPYSTIEECLLDKEIDTLLAYEYGNHENTITSIIRTPVKDRSKDDLPTKLVSKRHRDGNIYESIA</sequence>
<dbReference type="RefSeq" id="XP_055866765.1">
    <property type="nucleotide sequence ID" value="XM_056010790.1"/>
</dbReference>
<keyword evidence="2" id="KW-0732">Signal</keyword>
<keyword evidence="3" id="KW-1185">Reference proteome</keyword>
<feature type="signal peptide" evidence="2">
    <location>
        <begin position="1"/>
        <end position="25"/>
    </location>
</feature>
<evidence type="ECO:0000313" key="4">
    <source>
        <dbReference type="RefSeq" id="XP_055866765.1"/>
    </source>
</evidence>
<dbReference type="AlphaFoldDB" id="A0A9W2YVK2"/>